<keyword evidence="2" id="KW-0092">Biotin</keyword>
<dbReference type="GO" id="GO:0004077">
    <property type="term" value="F:biotin--[biotin carboxyl-carrier protein] ligase activity"/>
    <property type="evidence" value="ECO:0007669"/>
    <property type="project" value="UniProtKB-EC"/>
</dbReference>
<dbReference type="InterPro" id="IPR004408">
    <property type="entry name" value="Biotin_CoA_COase_ligase"/>
</dbReference>
<proteinExistence type="predicted"/>
<dbReference type="InterPro" id="IPR003142">
    <property type="entry name" value="BPL_C"/>
</dbReference>
<evidence type="ECO:0000256" key="3">
    <source>
        <dbReference type="ARBA" id="ARBA00024227"/>
    </source>
</evidence>
<name>A0ABW2II32_9PROT</name>
<dbReference type="Pfam" id="PF03099">
    <property type="entry name" value="BPL_LplA_LipB"/>
    <property type="match status" value="1"/>
</dbReference>
<comment type="caution">
    <text evidence="6">The sequence shown here is derived from an EMBL/GenBank/DDBJ whole genome shotgun (WGS) entry which is preliminary data.</text>
</comment>
<dbReference type="Gene3D" id="2.30.30.100">
    <property type="match status" value="1"/>
</dbReference>
<evidence type="ECO:0000256" key="1">
    <source>
        <dbReference type="ARBA" id="ARBA00022598"/>
    </source>
</evidence>
<keyword evidence="1 6" id="KW-0436">Ligase</keyword>
<dbReference type="SUPFAM" id="SSF55681">
    <property type="entry name" value="Class II aaRS and biotin synthetases"/>
    <property type="match status" value="1"/>
</dbReference>
<dbReference type="PROSITE" id="PS51733">
    <property type="entry name" value="BPL_LPL_CATALYTIC"/>
    <property type="match status" value="1"/>
</dbReference>
<organism evidence="6 7">
    <name type="scientific">Hirschia litorea</name>
    <dbReference type="NCBI Taxonomy" id="1199156"/>
    <lineage>
        <taxon>Bacteria</taxon>
        <taxon>Pseudomonadati</taxon>
        <taxon>Pseudomonadota</taxon>
        <taxon>Alphaproteobacteria</taxon>
        <taxon>Hyphomonadales</taxon>
        <taxon>Hyphomonadaceae</taxon>
        <taxon>Hirschia</taxon>
    </lineage>
</organism>
<dbReference type="InterPro" id="IPR045864">
    <property type="entry name" value="aa-tRNA-synth_II/BPL/LPL"/>
</dbReference>
<dbReference type="EC" id="6.3.4.15" evidence="3"/>
<dbReference type="RefSeq" id="WP_382165401.1">
    <property type="nucleotide sequence ID" value="NZ_JBHTBR010000002.1"/>
</dbReference>
<dbReference type="CDD" id="cd16442">
    <property type="entry name" value="BPL"/>
    <property type="match status" value="1"/>
</dbReference>
<feature type="domain" description="BPL/LPL catalytic" evidence="5">
    <location>
        <begin position="10"/>
        <end position="188"/>
    </location>
</feature>
<keyword evidence="7" id="KW-1185">Reference proteome</keyword>
<dbReference type="InterPro" id="IPR004143">
    <property type="entry name" value="BPL_LPL_catalytic"/>
</dbReference>
<dbReference type="PANTHER" id="PTHR12835">
    <property type="entry name" value="BIOTIN PROTEIN LIGASE"/>
    <property type="match status" value="1"/>
</dbReference>
<dbReference type="Pfam" id="PF02237">
    <property type="entry name" value="BPL_C"/>
    <property type="match status" value="1"/>
</dbReference>
<sequence length="253" mass="27713">MSNLLEAALAHAWPIQWFDEIDSTNMEGKRRALAGDMGPVWLAARQQTHGKGRLGRVWEAPRGNLSASVLFPFDAPFELISKLSFLSGLAVLDAIEELSISTKDIQLKWPNDLRLAGRKLSGILIESGQIKGGINWVVVGLGVNILEAPVTNQATICLKEVAPDINVNADILLNCLKMTFSKRLYSLLKFGFDPIRKDWMAHAEGLNSQISVVDGTMVRHGKMRGIDEAGLLLLELSSGELIKISTGDVETVR</sequence>
<protein>
    <recommendedName>
        <fullName evidence="3">biotin--[biotin carboxyl-carrier protein] ligase</fullName>
        <ecNumber evidence="3">6.3.4.15</ecNumber>
    </recommendedName>
</protein>
<comment type="catalytic activity">
    <reaction evidence="4">
        <text>biotin + L-lysyl-[protein] + ATP = N(6)-biotinyl-L-lysyl-[protein] + AMP + diphosphate + H(+)</text>
        <dbReference type="Rhea" id="RHEA:11756"/>
        <dbReference type="Rhea" id="RHEA-COMP:9752"/>
        <dbReference type="Rhea" id="RHEA-COMP:10505"/>
        <dbReference type="ChEBI" id="CHEBI:15378"/>
        <dbReference type="ChEBI" id="CHEBI:29969"/>
        <dbReference type="ChEBI" id="CHEBI:30616"/>
        <dbReference type="ChEBI" id="CHEBI:33019"/>
        <dbReference type="ChEBI" id="CHEBI:57586"/>
        <dbReference type="ChEBI" id="CHEBI:83144"/>
        <dbReference type="ChEBI" id="CHEBI:456215"/>
        <dbReference type="EC" id="6.3.4.15"/>
    </reaction>
</comment>
<evidence type="ECO:0000256" key="2">
    <source>
        <dbReference type="ARBA" id="ARBA00023267"/>
    </source>
</evidence>
<dbReference type="Proteomes" id="UP001596492">
    <property type="component" value="Unassembled WGS sequence"/>
</dbReference>
<dbReference type="Gene3D" id="3.30.930.10">
    <property type="entry name" value="Bira Bifunctional Protein, Domain 2"/>
    <property type="match status" value="1"/>
</dbReference>
<evidence type="ECO:0000256" key="4">
    <source>
        <dbReference type="ARBA" id="ARBA00047846"/>
    </source>
</evidence>
<evidence type="ECO:0000313" key="6">
    <source>
        <dbReference type="EMBL" id="MFC7290475.1"/>
    </source>
</evidence>
<gene>
    <name evidence="6" type="ORF">ACFQS8_02510</name>
</gene>
<dbReference type="EMBL" id="JBHTBR010000002">
    <property type="protein sequence ID" value="MFC7290475.1"/>
    <property type="molecule type" value="Genomic_DNA"/>
</dbReference>
<dbReference type="PANTHER" id="PTHR12835:SF5">
    <property type="entry name" value="BIOTIN--PROTEIN LIGASE"/>
    <property type="match status" value="1"/>
</dbReference>
<accession>A0ABW2II32</accession>
<reference evidence="7" key="1">
    <citation type="journal article" date="2019" name="Int. J. Syst. Evol. Microbiol.">
        <title>The Global Catalogue of Microorganisms (GCM) 10K type strain sequencing project: providing services to taxonomists for standard genome sequencing and annotation.</title>
        <authorList>
            <consortium name="The Broad Institute Genomics Platform"/>
            <consortium name="The Broad Institute Genome Sequencing Center for Infectious Disease"/>
            <person name="Wu L."/>
            <person name="Ma J."/>
        </authorList>
    </citation>
    <scope>NUCLEOTIDE SEQUENCE [LARGE SCALE GENOMIC DNA]</scope>
    <source>
        <strain evidence="7">CCUG 51308</strain>
    </source>
</reference>
<evidence type="ECO:0000313" key="7">
    <source>
        <dbReference type="Proteomes" id="UP001596492"/>
    </source>
</evidence>
<dbReference type="NCBIfam" id="TIGR00121">
    <property type="entry name" value="birA_ligase"/>
    <property type="match status" value="1"/>
</dbReference>
<evidence type="ECO:0000259" key="5">
    <source>
        <dbReference type="PROSITE" id="PS51733"/>
    </source>
</evidence>